<dbReference type="SUPFAM" id="SSF53474">
    <property type="entry name" value="alpha/beta-Hydrolases"/>
    <property type="match status" value="1"/>
</dbReference>
<dbReference type="RefSeq" id="WP_388109080.1">
    <property type="nucleotide sequence ID" value="NZ_JBIAHM010000008.1"/>
</dbReference>
<evidence type="ECO:0000259" key="1">
    <source>
        <dbReference type="Pfam" id="PF00561"/>
    </source>
</evidence>
<dbReference type="InterPro" id="IPR008220">
    <property type="entry name" value="HAT_MetX-like"/>
</dbReference>
<organism evidence="2 3">
    <name type="scientific">Streptomyces hokutonensis</name>
    <dbReference type="NCBI Taxonomy" id="1306990"/>
    <lineage>
        <taxon>Bacteria</taxon>
        <taxon>Bacillati</taxon>
        <taxon>Actinomycetota</taxon>
        <taxon>Actinomycetes</taxon>
        <taxon>Kitasatosporales</taxon>
        <taxon>Streptomycetaceae</taxon>
        <taxon>Streptomyces</taxon>
    </lineage>
</organism>
<protein>
    <submittedName>
        <fullName evidence="2">Alpha/beta fold hydrolase</fullName>
    </submittedName>
</protein>
<dbReference type="GO" id="GO:0016787">
    <property type="term" value="F:hydrolase activity"/>
    <property type="evidence" value="ECO:0007669"/>
    <property type="project" value="UniProtKB-KW"/>
</dbReference>
<dbReference type="EMBL" id="JBIAHM010000008">
    <property type="protein sequence ID" value="MFE9601676.1"/>
    <property type="molecule type" value="Genomic_DNA"/>
</dbReference>
<dbReference type="PANTHER" id="PTHR32268:SF15">
    <property type="entry name" value="HOMOSERINE ACETYLTRANSFERASE FAMILY PROTEIN (AFU_ORTHOLOGUE AFUA_1G15350)"/>
    <property type="match status" value="1"/>
</dbReference>
<dbReference type="InterPro" id="IPR029058">
    <property type="entry name" value="AB_hydrolase_fold"/>
</dbReference>
<name>A0ABW6M6A4_9ACTN</name>
<comment type="caution">
    <text evidence="2">The sequence shown here is derived from an EMBL/GenBank/DDBJ whole genome shotgun (WGS) entry which is preliminary data.</text>
</comment>
<sequence>MAEIIMTHRIDELRLESGEALRDVKVRYRTHGRLNAEHSNAVLYPTWFLGRDTDNTWAIGPGKALDPNRYFVVVPNLIGNGISTSPSSAATEHSGANFPVVTYRDQVRAQHDLVRTLGIERLHAVVGWSMGAAQALHWGVEYPESVGRVMASCGTARTTEHNNRVFLDGVAAAITADSDFADGHYREQPVRGLRAAGRVYAGWAFSQAFYREQAYHALGFRSCEEFVVGFWEEIFVRDRDANDVLSMIETWKRGDVASGPRFDGDLAAALGTITAPTLILAAERDLYFCVEDLEYEASCIPGARFEVLPGVWGHAAGAGVNPVDSTVVDRLTRELLEQ</sequence>
<accession>A0ABW6M6A4</accession>
<dbReference type="Pfam" id="PF00561">
    <property type="entry name" value="Abhydrolase_1"/>
    <property type="match status" value="1"/>
</dbReference>
<gene>
    <name evidence="2" type="ORF">ACFYNQ_24305</name>
</gene>
<dbReference type="PIRSF" id="PIRSF000443">
    <property type="entry name" value="Homoser_Ac_trans"/>
    <property type="match status" value="1"/>
</dbReference>
<dbReference type="Proteomes" id="UP001601303">
    <property type="component" value="Unassembled WGS sequence"/>
</dbReference>
<reference evidence="2 3" key="1">
    <citation type="submission" date="2024-10" db="EMBL/GenBank/DDBJ databases">
        <title>The Natural Products Discovery Center: Release of the First 8490 Sequenced Strains for Exploring Actinobacteria Biosynthetic Diversity.</title>
        <authorList>
            <person name="Kalkreuter E."/>
            <person name="Kautsar S.A."/>
            <person name="Yang D."/>
            <person name="Bader C.D."/>
            <person name="Teijaro C.N."/>
            <person name="Fluegel L."/>
            <person name="Davis C.M."/>
            <person name="Simpson J.R."/>
            <person name="Lauterbach L."/>
            <person name="Steele A.D."/>
            <person name="Gui C."/>
            <person name="Meng S."/>
            <person name="Li G."/>
            <person name="Viehrig K."/>
            <person name="Ye F."/>
            <person name="Su P."/>
            <person name="Kiefer A.F."/>
            <person name="Nichols A."/>
            <person name="Cepeda A.J."/>
            <person name="Yan W."/>
            <person name="Fan B."/>
            <person name="Jiang Y."/>
            <person name="Adhikari A."/>
            <person name="Zheng C.-J."/>
            <person name="Schuster L."/>
            <person name="Cowan T.M."/>
            <person name="Smanski M.J."/>
            <person name="Chevrette M.G."/>
            <person name="De Carvalho L.P.S."/>
            <person name="Shen B."/>
        </authorList>
    </citation>
    <scope>NUCLEOTIDE SEQUENCE [LARGE SCALE GENOMIC DNA]</scope>
    <source>
        <strain evidence="2 3">NPDC006488</strain>
    </source>
</reference>
<dbReference type="InterPro" id="IPR000073">
    <property type="entry name" value="AB_hydrolase_1"/>
</dbReference>
<dbReference type="PANTHER" id="PTHR32268">
    <property type="entry name" value="HOMOSERINE O-ACETYLTRANSFERASE"/>
    <property type="match status" value="1"/>
</dbReference>
<dbReference type="Gene3D" id="3.40.50.1820">
    <property type="entry name" value="alpha/beta hydrolase"/>
    <property type="match status" value="1"/>
</dbReference>
<feature type="domain" description="AB hydrolase-1" evidence="1">
    <location>
        <begin position="62"/>
        <end position="310"/>
    </location>
</feature>
<keyword evidence="3" id="KW-1185">Reference proteome</keyword>
<evidence type="ECO:0000313" key="3">
    <source>
        <dbReference type="Proteomes" id="UP001601303"/>
    </source>
</evidence>
<dbReference type="NCBIfam" id="NF005757">
    <property type="entry name" value="PRK07581.1"/>
    <property type="match status" value="1"/>
</dbReference>
<proteinExistence type="predicted"/>
<evidence type="ECO:0000313" key="2">
    <source>
        <dbReference type="EMBL" id="MFE9601676.1"/>
    </source>
</evidence>
<keyword evidence="2" id="KW-0378">Hydrolase</keyword>